<evidence type="ECO:0000313" key="2">
    <source>
        <dbReference type="Proteomes" id="UP000265618"/>
    </source>
</evidence>
<dbReference type="Proteomes" id="UP000265618">
    <property type="component" value="Unassembled WGS sequence"/>
</dbReference>
<dbReference type="AlphaFoldDB" id="A0A9K3D702"/>
<proteinExistence type="predicted"/>
<gene>
    <name evidence="1" type="ORF">KIPB_011753</name>
</gene>
<comment type="caution">
    <text evidence="1">The sequence shown here is derived from an EMBL/GenBank/DDBJ whole genome shotgun (WGS) entry which is preliminary data.</text>
</comment>
<reference evidence="1 2" key="1">
    <citation type="journal article" date="2018" name="PLoS ONE">
        <title>The draft genome of Kipferlia bialata reveals reductive genome evolution in fornicate parasites.</title>
        <authorList>
            <person name="Tanifuji G."/>
            <person name="Takabayashi S."/>
            <person name="Kume K."/>
            <person name="Takagi M."/>
            <person name="Nakayama T."/>
            <person name="Kamikawa R."/>
            <person name="Inagaki Y."/>
            <person name="Hashimoto T."/>
        </authorList>
    </citation>
    <scope>NUCLEOTIDE SEQUENCE [LARGE SCALE GENOMIC DNA]</scope>
    <source>
        <strain evidence="1">NY0173</strain>
    </source>
</reference>
<accession>A0A9K3D702</accession>
<name>A0A9K3D702_9EUKA</name>
<sequence>LAGSPVCTFDGKHKFTMGFTPFNSTAWPVSSEYGPVDTSGPAARQLQMMLSALAISPYMDTWMEGHSPFLGSSIDFVDWDATYPVLQAPESISFCMPLLAL</sequence>
<evidence type="ECO:0000313" key="1">
    <source>
        <dbReference type="EMBL" id="GIQ89317.1"/>
    </source>
</evidence>
<protein>
    <submittedName>
        <fullName evidence="1">Uncharacterized protein</fullName>
    </submittedName>
</protein>
<dbReference type="EMBL" id="BDIP01004916">
    <property type="protein sequence ID" value="GIQ89317.1"/>
    <property type="molecule type" value="Genomic_DNA"/>
</dbReference>
<organism evidence="1 2">
    <name type="scientific">Kipferlia bialata</name>
    <dbReference type="NCBI Taxonomy" id="797122"/>
    <lineage>
        <taxon>Eukaryota</taxon>
        <taxon>Metamonada</taxon>
        <taxon>Carpediemonas-like organisms</taxon>
        <taxon>Kipferlia</taxon>
    </lineage>
</organism>
<feature type="non-terminal residue" evidence="1">
    <location>
        <position position="1"/>
    </location>
</feature>
<keyword evidence="2" id="KW-1185">Reference proteome</keyword>